<organism evidence="1 2">
    <name type="scientific">Tenacibaculum polynesiense</name>
    <dbReference type="NCBI Taxonomy" id="3137857"/>
    <lineage>
        <taxon>Bacteria</taxon>
        <taxon>Pseudomonadati</taxon>
        <taxon>Bacteroidota</taxon>
        <taxon>Flavobacteriia</taxon>
        <taxon>Flavobacteriales</taxon>
        <taxon>Flavobacteriaceae</taxon>
        <taxon>Tenacibaculum</taxon>
    </lineage>
</organism>
<sequence>MNINVNSPESIIFPPGIEIDNQVKVIESGNIIFNNNFDKPLPSLVEASYDDIEKSITVNVLFFVNSYQELTSVSVHQLFSISNFGHGKLQFFLSCADEAQAQLLKDAPSGFEYQAYTAEFTTRLTEGFPEHIDMCDIKVVQTFVWDIDPKTSRGTETTVQTTD</sequence>
<gene>
    <name evidence="1" type="ORF">T190423A01A_80054</name>
</gene>
<comment type="caution">
    <text evidence="1">The sequence shown here is derived from an EMBL/GenBank/DDBJ whole genome shotgun (WGS) entry which is preliminary data.</text>
</comment>
<dbReference type="RefSeq" id="WP_348718887.1">
    <property type="nucleotide sequence ID" value="NZ_CAXJIO010000017.1"/>
</dbReference>
<accession>A0ABM9PG28</accession>
<name>A0ABM9PG28_9FLAO</name>
<reference evidence="1 2" key="1">
    <citation type="submission" date="2024-05" db="EMBL/GenBank/DDBJ databases">
        <authorList>
            <person name="Duchaud E."/>
        </authorList>
    </citation>
    <scope>NUCLEOTIDE SEQUENCE [LARGE SCALE GENOMIC DNA]</scope>
    <source>
        <strain evidence="1">Ena-SAMPLE-TAB-13-05-2024-13:56:06:370-140308</strain>
    </source>
</reference>
<protein>
    <submittedName>
        <fullName evidence="1">Uncharacterized protein</fullName>
    </submittedName>
</protein>
<dbReference type="Proteomes" id="UP001497527">
    <property type="component" value="Unassembled WGS sequence"/>
</dbReference>
<evidence type="ECO:0000313" key="2">
    <source>
        <dbReference type="Proteomes" id="UP001497527"/>
    </source>
</evidence>
<proteinExistence type="predicted"/>
<keyword evidence="2" id="KW-1185">Reference proteome</keyword>
<dbReference type="EMBL" id="CAXJIO010000017">
    <property type="protein sequence ID" value="CAL2104517.1"/>
    <property type="molecule type" value="Genomic_DNA"/>
</dbReference>
<evidence type="ECO:0000313" key="1">
    <source>
        <dbReference type="EMBL" id="CAL2104517.1"/>
    </source>
</evidence>